<dbReference type="PROSITE" id="PS51770">
    <property type="entry name" value="HOTDOG_ACOT"/>
    <property type="match status" value="2"/>
</dbReference>
<dbReference type="Proteomes" id="UP001293593">
    <property type="component" value="Unassembled WGS sequence"/>
</dbReference>
<accession>A0AAE1JNM0</accession>
<dbReference type="InterPro" id="IPR029069">
    <property type="entry name" value="HotDog_dom_sf"/>
</dbReference>
<evidence type="ECO:0000259" key="6">
    <source>
        <dbReference type="PROSITE" id="PS51770"/>
    </source>
</evidence>
<evidence type="ECO:0000256" key="2">
    <source>
        <dbReference type="ARBA" id="ARBA00022737"/>
    </source>
</evidence>
<protein>
    <recommendedName>
        <fullName evidence="6">HotDog ACOT-type domain-containing protein</fullName>
    </recommendedName>
</protein>
<evidence type="ECO:0000313" key="7">
    <source>
        <dbReference type="EMBL" id="KAK4254795.1"/>
    </source>
</evidence>
<dbReference type="InterPro" id="IPR033120">
    <property type="entry name" value="HOTDOG_ACOT"/>
</dbReference>
<keyword evidence="2" id="KW-0677">Repeat</keyword>
<organism evidence="7 8">
    <name type="scientific">Acacia crassicarpa</name>
    <name type="common">northern wattle</name>
    <dbReference type="NCBI Taxonomy" id="499986"/>
    <lineage>
        <taxon>Eukaryota</taxon>
        <taxon>Viridiplantae</taxon>
        <taxon>Streptophyta</taxon>
        <taxon>Embryophyta</taxon>
        <taxon>Tracheophyta</taxon>
        <taxon>Spermatophyta</taxon>
        <taxon>Magnoliopsida</taxon>
        <taxon>eudicotyledons</taxon>
        <taxon>Gunneridae</taxon>
        <taxon>Pentapetalae</taxon>
        <taxon>rosids</taxon>
        <taxon>fabids</taxon>
        <taxon>Fabales</taxon>
        <taxon>Fabaceae</taxon>
        <taxon>Caesalpinioideae</taxon>
        <taxon>mimosoid clade</taxon>
        <taxon>Acacieae</taxon>
        <taxon>Acacia</taxon>
    </lineage>
</organism>
<evidence type="ECO:0000256" key="4">
    <source>
        <dbReference type="ARBA" id="ARBA00022946"/>
    </source>
</evidence>
<feature type="region of interest" description="Disordered" evidence="5">
    <location>
        <begin position="51"/>
        <end position="77"/>
    </location>
</feature>
<dbReference type="InterPro" id="IPR006683">
    <property type="entry name" value="Thioestr_dom"/>
</dbReference>
<feature type="domain" description="HotDog ACOT-type" evidence="6">
    <location>
        <begin position="131"/>
        <end position="253"/>
    </location>
</feature>
<dbReference type="Gene3D" id="3.10.129.10">
    <property type="entry name" value="Hotdog Thioesterase"/>
    <property type="match status" value="2"/>
</dbReference>
<evidence type="ECO:0000313" key="8">
    <source>
        <dbReference type="Proteomes" id="UP001293593"/>
    </source>
</evidence>
<proteinExistence type="inferred from homology"/>
<keyword evidence="3" id="KW-0378">Hydrolase</keyword>
<evidence type="ECO:0000256" key="5">
    <source>
        <dbReference type="SAM" id="MobiDB-lite"/>
    </source>
</evidence>
<dbReference type="SUPFAM" id="SSF54637">
    <property type="entry name" value="Thioesterase/thiol ester dehydrase-isomerase"/>
    <property type="match status" value="2"/>
</dbReference>
<comment type="caution">
    <text evidence="7">The sequence shown here is derived from an EMBL/GenBank/DDBJ whole genome shotgun (WGS) entry which is preliminary data.</text>
</comment>
<sequence>MPMQPPRVRMRRELLRSRFFFSTGNAPSWNHLKTFLRSISFNASLFNAIADPSSSNSKPSDSDSIKPKTSLPVIDASSSNNKPIGLWPGMYHSPATQALWEARSTIFEKHSSVPSQSQLVAKTPSHGRTSIFYNFSSDYVLREQYRNPWNQIRMGKLVEDLDALAGTIAFKHSCNEDGTTRPLILVTASVDKMVLKRPILIDIDLTIGGAVTWVGRSSMEIQLELIQSTQGKADTSDSQALVANFTFVARDTATGKSALISQISPETEQERFLWEEAEQRNRLRKLKRAEYKHVQNGDTARISALLAEGRIFSDMPALANRDSILMKDTCLENSFICQPQQRNIHGRIFGGFLMRRAFELAFSTAYVFSGVAPHFLEVDHVDFFKPVDVGNFLRLKSCVLYTEHENLAEPRVNVEVVAHVTKPELRSSEVSNRFYFTFAVNPEAIEGGLRIRHVVPATEEEAVKVLERMDAEDS</sequence>
<reference evidence="7" key="1">
    <citation type="submission" date="2023-10" db="EMBL/GenBank/DDBJ databases">
        <title>Chromosome-level genome of the transformable northern wattle, Acacia crassicarpa.</title>
        <authorList>
            <person name="Massaro I."/>
            <person name="Sinha N.R."/>
            <person name="Poethig S."/>
            <person name="Leichty A.R."/>
        </authorList>
    </citation>
    <scope>NUCLEOTIDE SEQUENCE</scope>
    <source>
        <strain evidence="7">Acra3RX</strain>
        <tissue evidence="7">Leaf</tissue>
    </source>
</reference>
<gene>
    <name evidence="7" type="ORF">QN277_007891</name>
</gene>
<dbReference type="CDD" id="cd03442">
    <property type="entry name" value="BFIT_BACH"/>
    <property type="match status" value="2"/>
</dbReference>
<keyword evidence="4" id="KW-0809">Transit peptide</keyword>
<feature type="domain" description="HotDog ACOT-type" evidence="6">
    <location>
        <begin position="327"/>
        <end position="444"/>
    </location>
</feature>
<dbReference type="AlphaFoldDB" id="A0AAE1JNM0"/>
<dbReference type="GO" id="GO:0006637">
    <property type="term" value="P:acyl-CoA metabolic process"/>
    <property type="evidence" value="ECO:0007669"/>
    <property type="project" value="TreeGrafter"/>
</dbReference>
<name>A0AAE1JNM0_9FABA</name>
<dbReference type="GO" id="GO:0047617">
    <property type="term" value="F:fatty acyl-CoA hydrolase activity"/>
    <property type="evidence" value="ECO:0007669"/>
    <property type="project" value="TreeGrafter"/>
</dbReference>
<dbReference type="FunFam" id="3.10.129.10:FF:000023">
    <property type="entry name" value="Acyl-coenzyme A thioesterase 9, mitochondrial"/>
    <property type="match status" value="1"/>
</dbReference>
<dbReference type="Pfam" id="PF03061">
    <property type="entry name" value="4HBT"/>
    <property type="match status" value="1"/>
</dbReference>
<dbReference type="EMBL" id="JAWXYG010000013">
    <property type="protein sequence ID" value="KAK4254795.1"/>
    <property type="molecule type" value="Genomic_DNA"/>
</dbReference>
<dbReference type="PANTHER" id="PTHR12655">
    <property type="entry name" value="ACYL-COA THIOESTERASE"/>
    <property type="match status" value="1"/>
</dbReference>
<comment type="similarity">
    <text evidence="1">Belongs to the acyl coenzyme A hydrolase family.</text>
</comment>
<evidence type="ECO:0000256" key="1">
    <source>
        <dbReference type="ARBA" id="ARBA00010458"/>
    </source>
</evidence>
<keyword evidence="8" id="KW-1185">Reference proteome</keyword>
<evidence type="ECO:0000256" key="3">
    <source>
        <dbReference type="ARBA" id="ARBA00022801"/>
    </source>
</evidence>
<dbReference type="PANTHER" id="PTHR12655:SF3">
    <property type="entry name" value="ACYL-COENZYME A THIOESTERASE 9, MITOCHONDRIAL-LIKE ISOFORM X1"/>
    <property type="match status" value="1"/>
</dbReference>